<dbReference type="Proteomes" id="UP000000689">
    <property type="component" value="Chromosome 8"/>
</dbReference>
<organism evidence="7 8">
    <name type="scientific">Naumovozyma dairenensis (strain ATCC 10597 / BCRC 20456 / CBS 421 / NBRC 0211 / NRRL Y-12639)</name>
    <name type="common">Saccharomyces dairenensis</name>
    <dbReference type="NCBI Taxonomy" id="1071378"/>
    <lineage>
        <taxon>Eukaryota</taxon>
        <taxon>Fungi</taxon>
        <taxon>Dikarya</taxon>
        <taxon>Ascomycota</taxon>
        <taxon>Saccharomycotina</taxon>
        <taxon>Saccharomycetes</taxon>
        <taxon>Saccharomycetales</taxon>
        <taxon>Saccharomycetaceae</taxon>
        <taxon>Naumovozyma</taxon>
    </lineage>
</organism>
<feature type="compositionally biased region" description="Basic and acidic residues" evidence="5">
    <location>
        <begin position="167"/>
        <end position="182"/>
    </location>
</feature>
<dbReference type="OMA" id="HVCFIMN"/>
<name>G0WEJ7_NAUDC</name>
<dbReference type="GO" id="GO:1904262">
    <property type="term" value="P:negative regulation of TORC1 signaling"/>
    <property type="evidence" value="ECO:0007669"/>
    <property type="project" value="EnsemblFungi"/>
</dbReference>
<evidence type="ECO:0000256" key="3">
    <source>
        <dbReference type="ARBA" id="ARBA00030028"/>
    </source>
</evidence>
<dbReference type="GO" id="GO:1990130">
    <property type="term" value="C:GATOR1 complex"/>
    <property type="evidence" value="ECO:0007669"/>
    <property type="project" value="EnsemblFungi"/>
</dbReference>
<evidence type="ECO:0000256" key="2">
    <source>
        <dbReference type="ARBA" id="ARBA00017880"/>
    </source>
</evidence>
<feature type="region of interest" description="Disordered" evidence="5">
    <location>
        <begin position="37"/>
        <end position="182"/>
    </location>
</feature>
<feature type="compositionally biased region" description="Polar residues" evidence="5">
    <location>
        <begin position="37"/>
        <end position="51"/>
    </location>
</feature>
<feature type="compositionally biased region" description="Low complexity" evidence="5">
    <location>
        <begin position="562"/>
        <end position="574"/>
    </location>
</feature>
<feature type="compositionally biased region" description="Low complexity" evidence="5">
    <location>
        <begin position="52"/>
        <end position="72"/>
    </location>
</feature>
<dbReference type="PANTHER" id="PTHR13153">
    <property type="entry name" value="CGTHBA PROTEIN -14 GENE PROTEIN"/>
    <property type="match status" value="1"/>
</dbReference>
<comment type="subcellular location">
    <subcellularLocation>
        <location evidence="4">Vacuole membrane</location>
        <topology evidence="4">Peripheral membrane protein</topology>
    </subcellularLocation>
</comment>
<feature type="domain" description="GATOR1 complex protein NPRL3 C-terminal HTH" evidence="6">
    <location>
        <begin position="919"/>
        <end position="980"/>
    </location>
</feature>
<dbReference type="GO" id="GO:0006995">
    <property type="term" value="P:cellular response to nitrogen starvation"/>
    <property type="evidence" value="ECO:0007669"/>
    <property type="project" value="EnsemblFungi"/>
</dbReference>
<gene>
    <name evidence="7" type="primary">NDAI0H00340</name>
    <name evidence="7" type="ordered locus">NDAI_0H00340</name>
</gene>
<dbReference type="GO" id="GO:0051058">
    <property type="term" value="P:negative regulation of small GTPase mediated signal transduction"/>
    <property type="evidence" value="ECO:0007669"/>
    <property type="project" value="EnsemblFungi"/>
</dbReference>
<keyword evidence="8" id="KW-1185">Reference proteome</keyword>
<dbReference type="GO" id="GO:0007124">
    <property type="term" value="P:pseudohyphal growth"/>
    <property type="evidence" value="ECO:0007669"/>
    <property type="project" value="EnsemblFungi"/>
</dbReference>
<dbReference type="KEGG" id="ndi:NDAI_0H00340"/>
<dbReference type="Pfam" id="PF03666">
    <property type="entry name" value="NPR3"/>
    <property type="match status" value="1"/>
</dbReference>
<dbReference type="OrthoDB" id="18648at2759"/>
<sequence>MHFLPHSRLIGIHLTISTHSGPQLIYHYPPSSIGNSTYKRNIKKNNNTCGDSSNANSNKKNPKNNTTTSTSSIENVTVDLEDDEFGLSDSDLSTEYASESDSDNDQDKFDTTNTPTVSIPSTSSASTIQEETKQVSDDITTDDTPAKIEDTDEGVNTEPEELVEPSQKNEKASEKDEKAQLPQKKDINDFDDAAINKKSKPEDKIRIKPLPLDDNYFTEENFEDINKIFGFDSDFVAEFCSPEREMCNTRFEFTIDELCFLGLPVHIDSDGKWRKSRHSKRRQGSVKSKKSSSGRSSSSNFKRSRKRSISLHRSKSRRSEDSDPEVADDEGIENNINQNNNNDIVDNGDDKTVEDSVEQVGECDKNNFDKNMNMFHVCFIMNPPLTEYNKKTDDMYQYVVAKLSLLLRYVQAKDSYVSKQCNLILKERERVLKFSQKYKSIKGKHNKAKYLYRRILEKSSLAKSLTECVHKLQKNQIACLDLGNRKIVSLQVPVENEFQILPNFKITPAIENCYLTSILNNSFLERLSLRADGLTSTTTGTNAGTSTDWRIENDVDDETNRGRTSNNNNNRSSNIKYQSISDGKPTNPMALNRNTVVTYYSTGDSEILEMNNNDLLNYSILLLDDPTNIIQSLEESSNQDVLGNTILRHLVKRMQPNIPIRNYQYIIDEVLGSGFKSGITDNTIQCNILRSCTLHLIYWRYARVILPISSKSFYIVSPVSSVSYSKENESKFVTDSISFKEKFPLLPTLENMLSIISNNGTGKVECFNNIIPTREHKPTYLGALAWLIRYGYVTPLLSFIYIRVDKKIKMTVEEDLEREGFKKKNANGLQRNINRSSMDNAVDQKEMNTDNDLNQMTETFGSNVTIDETLKNTSIPNERGSNLNDGQNDDNMNDDLHFEYDDPELQKDYTIILDPERATAIEKRWIFKCIADQPPDVQILFNRLLKYFNGKVPMELVLTKEGISRNELKKLFNVMDKYLVEVRHW</sequence>
<feature type="compositionally biased region" description="Acidic residues" evidence="5">
    <location>
        <begin position="322"/>
        <end position="332"/>
    </location>
</feature>
<dbReference type="EMBL" id="HE580274">
    <property type="protein sequence ID" value="CCD26208.1"/>
    <property type="molecule type" value="Genomic_DNA"/>
</dbReference>
<evidence type="ECO:0000256" key="5">
    <source>
        <dbReference type="SAM" id="MobiDB-lite"/>
    </source>
</evidence>
<feature type="region of interest" description="Disordered" evidence="5">
    <location>
        <begin position="271"/>
        <end position="350"/>
    </location>
</feature>
<protein>
    <recommendedName>
        <fullName evidence="2 4">Nitrogen permease regulator 3</fullName>
    </recommendedName>
    <alternativeName>
        <fullName evidence="3 4">Required for meiotic nuclear division protein 11</fullName>
    </alternativeName>
</protein>
<feature type="compositionally biased region" description="Basic and acidic residues" evidence="5">
    <location>
        <begin position="549"/>
        <end position="561"/>
    </location>
</feature>
<feature type="region of interest" description="Disordered" evidence="5">
    <location>
        <begin position="535"/>
        <end position="589"/>
    </location>
</feature>
<dbReference type="GeneID" id="11495739"/>
<comment type="similarity">
    <text evidence="1 4">Belongs to the NPR3 family.</text>
</comment>
<keyword evidence="4" id="KW-0732">Signal</keyword>
<evidence type="ECO:0000313" key="8">
    <source>
        <dbReference type="Proteomes" id="UP000000689"/>
    </source>
</evidence>
<accession>G0WEJ7</accession>
<feature type="compositionally biased region" description="Low complexity" evidence="5">
    <location>
        <begin position="535"/>
        <end position="547"/>
    </location>
</feature>
<dbReference type="InterPro" id="IPR005365">
    <property type="entry name" value="Npr3"/>
</dbReference>
<dbReference type="GO" id="GO:0051321">
    <property type="term" value="P:meiotic cell cycle"/>
    <property type="evidence" value="ECO:0007669"/>
    <property type="project" value="UniProtKB-UniRule"/>
</dbReference>
<feature type="compositionally biased region" description="Basic residues" evidence="5">
    <location>
        <begin position="274"/>
        <end position="292"/>
    </location>
</feature>
<dbReference type="AlphaFoldDB" id="G0WEJ7"/>
<dbReference type="InterPro" id="IPR056603">
    <property type="entry name" value="HTH_NPRL3"/>
</dbReference>
<dbReference type="eggNOG" id="ENOG502QW35">
    <property type="taxonomic scope" value="Eukaryota"/>
</dbReference>
<evidence type="ECO:0000313" key="7">
    <source>
        <dbReference type="EMBL" id="CCD26208.1"/>
    </source>
</evidence>
<dbReference type="GO" id="GO:0010508">
    <property type="term" value="P:positive regulation of autophagy"/>
    <property type="evidence" value="ECO:0007669"/>
    <property type="project" value="EnsemblFungi"/>
</dbReference>
<feature type="compositionally biased region" description="Basic residues" evidence="5">
    <location>
        <begin position="302"/>
        <end position="316"/>
    </location>
</feature>
<proteinExistence type="inferred from homology"/>
<reference evidence="7 8" key="1">
    <citation type="journal article" date="2011" name="Proc. Natl. Acad. Sci. U.S.A.">
        <title>Evolutionary erosion of yeast sex chromosomes by mating-type switching accidents.</title>
        <authorList>
            <person name="Gordon J.L."/>
            <person name="Armisen D."/>
            <person name="Proux-Wera E."/>
            <person name="Oheigeartaigh S.S."/>
            <person name="Byrne K.P."/>
            <person name="Wolfe K.H."/>
        </authorList>
    </citation>
    <scope>NUCLEOTIDE SEQUENCE [LARGE SCALE GENOMIC DNA]</scope>
    <source>
        <strain evidence="8">ATCC 10597 / BCRC 20456 / CBS 421 / NBRC 0211 / NRRL Y-12639</strain>
    </source>
</reference>
<feature type="compositionally biased region" description="Low complexity" evidence="5">
    <location>
        <begin position="333"/>
        <end position="345"/>
    </location>
</feature>
<dbReference type="GO" id="GO:0005774">
    <property type="term" value="C:vacuolar membrane"/>
    <property type="evidence" value="ECO:0007669"/>
    <property type="project" value="UniProtKB-SubCell"/>
</dbReference>
<dbReference type="RefSeq" id="XP_003671451.1">
    <property type="nucleotide sequence ID" value="XM_003671403.1"/>
</dbReference>
<dbReference type="GO" id="GO:2000785">
    <property type="term" value="P:regulation of autophagosome assembly"/>
    <property type="evidence" value="ECO:0007669"/>
    <property type="project" value="EnsemblFungi"/>
</dbReference>
<keyword evidence="4" id="KW-0469">Meiosis</keyword>
<dbReference type="Pfam" id="PF24064">
    <property type="entry name" value="HTH_NPRL3"/>
    <property type="match status" value="1"/>
</dbReference>
<dbReference type="PANTHER" id="PTHR13153:SF5">
    <property type="entry name" value="GATOR COMPLEX PROTEIN NPRL3"/>
    <property type="match status" value="1"/>
</dbReference>
<dbReference type="HOGENOM" id="CLU_014314_0_0_1"/>
<evidence type="ECO:0000256" key="1">
    <source>
        <dbReference type="ARBA" id="ARBA00010546"/>
    </source>
</evidence>
<comment type="function">
    <text evidence="4">Mediates inactivation of the TORC1 complex in response to amino acid starvation. Required for meiotic nuclear division.</text>
</comment>
<dbReference type="STRING" id="1071378.G0WEJ7"/>
<dbReference type="GO" id="GO:0034198">
    <property type="term" value="P:cellular response to amino acid starvation"/>
    <property type="evidence" value="ECO:0007669"/>
    <property type="project" value="EnsemblFungi"/>
</dbReference>
<evidence type="ECO:0000259" key="6">
    <source>
        <dbReference type="Pfam" id="PF24064"/>
    </source>
</evidence>
<feature type="compositionally biased region" description="Polar residues" evidence="5">
    <location>
        <begin position="111"/>
        <end position="129"/>
    </location>
</feature>
<evidence type="ECO:0000256" key="4">
    <source>
        <dbReference type="RuleBase" id="RU368069"/>
    </source>
</evidence>
<dbReference type="GO" id="GO:0038202">
    <property type="term" value="P:TORC1 signaling"/>
    <property type="evidence" value="ECO:0007669"/>
    <property type="project" value="TreeGrafter"/>
</dbReference>
<feature type="compositionally biased region" description="Acidic residues" evidence="5">
    <location>
        <begin position="150"/>
        <end position="163"/>
    </location>
</feature>